<dbReference type="GO" id="GO:0003676">
    <property type="term" value="F:nucleic acid binding"/>
    <property type="evidence" value="ECO:0007669"/>
    <property type="project" value="InterPro"/>
</dbReference>
<evidence type="ECO:0000256" key="2">
    <source>
        <dbReference type="SAM" id="MobiDB-lite"/>
    </source>
</evidence>
<reference evidence="6" key="1">
    <citation type="journal article" date="2017" name="bioRxiv">
        <title>Comparative analysis of the genomes of Stylophora pistillata and Acropora digitifera provides evidence for extensive differences between species of corals.</title>
        <authorList>
            <person name="Voolstra C.R."/>
            <person name="Li Y."/>
            <person name="Liew Y.J."/>
            <person name="Baumgarten S."/>
            <person name="Zoccola D."/>
            <person name="Flot J.-F."/>
            <person name="Tambutte S."/>
            <person name="Allemand D."/>
            <person name="Aranda M."/>
        </authorList>
    </citation>
    <scope>NUCLEOTIDE SEQUENCE [LARGE SCALE GENOMIC DNA]</scope>
</reference>
<dbReference type="InterPro" id="IPR001584">
    <property type="entry name" value="Integrase_cat-core"/>
</dbReference>
<keyword evidence="6" id="KW-1185">Reference proteome</keyword>
<dbReference type="OrthoDB" id="5983179at2759"/>
<dbReference type="PANTHER" id="PTHR37984:SF5">
    <property type="entry name" value="PROTEIN NYNRIN-LIKE"/>
    <property type="match status" value="1"/>
</dbReference>
<dbReference type="PROSITE" id="PS50158">
    <property type="entry name" value="ZF_CCHC"/>
    <property type="match status" value="1"/>
</dbReference>
<dbReference type="GO" id="GO:0015074">
    <property type="term" value="P:DNA integration"/>
    <property type="evidence" value="ECO:0007669"/>
    <property type="project" value="InterPro"/>
</dbReference>
<evidence type="ECO:0000313" key="5">
    <source>
        <dbReference type="EMBL" id="PFX29274.1"/>
    </source>
</evidence>
<dbReference type="PROSITE" id="PS50994">
    <property type="entry name" value="INTEGRASE"/>
    <property type="match status" value="1"/>
</dbReference>
<feature type="region of interest" description="Disordered" evidence="2">
    <location>
        <begin position="226"/>
        <end position="250"/>
    </location>
</feature>
<dbReference type="InterPro" id="IPR043128">
    <property type="entry name" value="Rev_trsase/Diguanyl_cyclase"/>
</dbReference>
<dbReference type="Pfam" id="PF00665">
    <property type="entry name" value="rve"/>
    <property type="match status" value="1"/>
</dbReference>
<sequence length="976" mass="111785">MFFRANTIVETTGEGSTAANRLVANRKRAIFLSEVGPEVYSVLNNLLAPAKPKDVSFTNIVQILERHYNPKPLEIAQSFHFGTRNQKSEESVSDYVLALKRLAVHCNYGEFLNRALRDRFVCGMNNPKIQNKLLNTVDLTFEQACSIAKTMEMTDKNTQEFHPSSSETVQVNKLTEQWSKNNEKKNTEQLSCHRCGGNHSGQSCKFRSAKCYKCYKIGHLASDCRSKDERKKGKVHNVQASDSCNGESEDDELENYSLNSLDQNMPNRNRYTTEMKINGKQCMMELDTAADFSIMSRSEYLDKFVDKPLSPSKVLLKTYTANYDAKPTLLGKNWLRHIKFEWGEIFCIPKGDPMGANRQLTTLLSKHNELFKESYEGMKGLEAHITMRSDAKPVFMKAHRVPYALKEEVEKELNKLEKHGVIKKIDKSHWASPIVVVPKADNTVRICGDYKSTINQSVEDEQYVLPTTQDLYAALVGSKIFRGNDWQENLKILAKVLDRLYKYNLHLKLPKCEFLKAEVIYLDLRISAEGLQPVEEKISAMKRATAPQNRWAVVLSAYDYKIEYRRSERHSKCDALSRLPHEDSKIGSESEIYNVSAIDKDFPITAKEIGKATLMDPGLSKMDEEIEQKIKLCSVCQDVRTSPPCAPLIPWKWATRPFQRIHIYFCQKGSDFFLVVFDSYSKLKEVKHLTPVTTDKTITELRLILSQHGLPEELVSDNGPQFVSNEFAEFMYKNGIKHTLTPLYHPQSNGAAERSVRVVKEALVKQILEENKSRYIKHRLADFLLRYRTTPHSTTGATPAELLMRRRLRTPLTLVKPDLAKTVENNQNMQKEYKDLKGHQDRLFAENDIVRVRNTQARSNTERWILGRVVKVCGHRSYLVKTGHKTRYVHVDHLIKAYDKLPNETRELDIPVPELREYYALGVDNSLASSVVPQPPVKFSDEDNKPCSNEGNVNSPPPIVLRRSERVKKPVDRLNL</sequence>
<keyword evidence="1" id="KW-0863">Zinc-finger</keyword>
<gene>
    <name evidence="5" type="primary">K02A2.6</name>
    <name evidence="5" type="ORF">AWC38_SpisGene5987</name>
</gene>
<evidence type="ECO:0000256" key="1">
    <source>
        <dbReference type="PROSITE-ProRule" id="PRU00047"/>
    </source>
</evidence>
<accession>A0A2B4SF23</accession>
<protein>
    <submittedName>
        <fullName evidence="5">Uncharacterized protein K02A2.6</fullName>
    </submittedName>
</protein>
<dbReference type="STRING" id="50429.A0A2B4SF23"/>
<evidence type="ECO:0000313" key="6">
    <source>
        <dbReference type="Proteomes" id="UP000225706"/>
    </source>
</evidence>
<dbReference type="SUPFAM" id="SSF53098">
    <property type="entry name" value="Ribonuclease H-like"/>
    <property type="match status" value="1"/>
</dbReference>
<dbReference type="Gene3D" id="3.30.70.270">
    <property type="match status" value="2"/>
</dbReference>
<dbReference type="InterPro" id="IPR043502">
    <property type="entry name" value="DNA/RNA_pol_sf"/>
</dbReference>
<dbReference type="GO" id="GO:0008270">
    <property type="term" value="F:zinc ion binding"/>
    <property type="evidence" value="ECO:0007669"/>
    <property type="project" value="UniProtKB-KW"/>
</dbReference>
<evidence type="ECO:0000259" key="4">
    <source>
        <dbReference type="PROSITE" id="PS50994"/>
    </source>
</evidence>
<dbReference type="InterPro" id="IPR036397">
    <property type="entry name" value="RNaseH_sf"/>
</dbReference>
<dbReference type="Gene3D" id="4.10.60.10">
    <property type="entry name" value="Zinc finger, CCHC-type"/>
    <property type="match status" value="1"/>
</dbReference>
<dbReference type="InterPro" id="IPR001878">
    <property type="entry name" value="Znf_CCHC"/>
</dbReference>
<keyword evidence="1" id="KW-0862">Zinc</keyword>
<feature type="region of interest" description="Disordered" evidence="2">
    <location>
        <begin position="932"/>
        <end position="964"/>
    </location>
</feature>
<dbReference type="SMART" id="SM00343">
    <property type="entry name" value="ZnF_C2HC"/>
    <property type="match status" value="1"/>
</dbReference>
<keyword evidence="1" id="KW-0479">Metal-binding</keyword>
<feature type="domain" description="Integrase catalytic" evidence="4">
    <location>
        <begin position="643"/>
        <end position="807"/>
    </location>
</feature>
<organism evidence="5 6">
    <name type="scientific">Stylophora pistillata</name>
    <name type="common">Smooth cauliflower coral</name>
    <dbReference type="NCBI Taxonomy" id="50429"/>
    <lineage>
        <taxon>Eukaryota</taxon>
        <taxon>Metazoa</taxon>
        <taxon>Cnidaria</taxon>
        <taxon>Anthozoa</taxon>
        <taxon>Hexacorallia</taxon>
        <taxon>Scleractinia</taxon>
        <taxon>Astrocoeniina</taxon>
        <taxon>Pocilloporidae</taxon>
        <taxon>Stylophora</taxon>
    </lineage>
</organism>
<dbReference type="InterPro" id="IPR050951">
    <property type="entry name" value="Retrovirus_Pol_polyprotein"/>
</dbReference>
<proteinExistence type="predicted"/>
<dbReference type="PANTHER" id="PTHR37984">
    <property type="entry name" value="PROTEIN CBG26694"/>
    <property type="match status" value="1"/>
</dbReference>
<dbReference type="SUPFAM" id="SSF56672">
    <property type="entry name" value="DNA/RNA polymerases"/>
    <property type="match status" value="1"/>
</dbReference>
<dbReference type="AlphaFoldDB" id="A0A2B4SF23"/>
<dbReference type="EMBL" id="LSMT01000068">
    <property type="protein sequence ID" value="PFX29274.1"/>
    <property type="molecule type" value="Genomic_DNA"/>
</dbReference>
<dbReference type="InterPro" id="IPR012337">
    <property type="entry name" value="RNaseH-like_sf"/>
</dbReference>
<dbReference type="FunFam" id="3.30.420.10:FF:000063">
    <property type="entry name" value="Retrovirus-related Pol polyprotein from transposon 297-like Protein"/>
    <property type="match status" value="1"/>
</dbReference>
<feature type="domain" description="CCHC-type" evidence="3">
    <location>
        <begin position="210"/>
        <end position="226"/>
    </location>
</feature>
<dbReference type="Proteomes" id="UP000225706">
    <property type="component" value="Unassembled WGS sequence"/>
</dbReference>
<comment type="caution">
    <text evidence="5">The sequence shown here is derived from an EMBL/GenBank/DDBJ whole genome shotgun (WGS) entry which is preliminary data.</text>
</comment>
<evidence type="ECO:0000259" key="3">
    <source>
        <dbReference type="PROSITE" id="PS50158"/>
    </source>
</evidence>
<name>A0A2B4SF23_STYPI</name>
<dbReference type="Gene3D" id="3.10.10.10">
    <property type="entry name" value="HIV Type 1 Reverse Transcriptase, subunit A, domain 1"/>
    <property type="match status" value="1"/>
</dbReference>
<dbReference type="Gene3D" id="3.30.420.10">
    <property type="entry name" value="Ribonuclease H-like superfamily/Ribonuclease H"/>
    <property type="match status" value="1"/>
</dbReference>